<organism evidence="1 2">
    <name type="scientific">Erwinia aeris</name>
    <dbReference type="NCBI Taxonomy" id="3239803"/>
    <lineage>
        <taxon>Bacteria</taxon>
        <taxon>Pseudomonadati</taxon>
        <taxon>Pseudomonadota</taxon>
        <taxon>Gammaproteobacteria</taxon>
        <taxon>Enterobacterales</taxon>
        <taxon>Erwiniaceae</taxon>
        <taxon>Erwinia</taxon>
    </lineage>
</organism>
<proteinExistence type="predicted"/>
<reference evidence="1 2" key="1">
    <citation type="submission" date="2024-07" db="EMBL/GenBank/DDBJ databases">
        <authorList>
            <person name="Hebao G."/>
        </authorList>
    </citation>
    <scope>NUCLEOTIDE SEQUENCE [LARGE SCALE GENOMIC DNA]</scope>
    <source>
        <strain evidence="1 2">ACCC 02193</strain>
    </source>
</reference>
<gene>
    <name evidence="1" type="ORF">AB6T85_07285</name>
</gene>
<keyword evidence="2" id="KW-1185">Reference proteome</keyword>
<name>A0ABV4E5N8_9GAMM</name>
<dbReference type="Proteomes" id="UP001565243">
    <property type="component" value="Unassembled WGS sequence"/>
</dbReference>
<sequence>MSLTNFAPLKEMIIQVAEALGPDLLATTAFVGGVTTGLLITDEYTRQTVRATDDVDLITSALGYVQHANFEEELRRRGFRDDAESEVICRKRLGNLKVDFMPTDESLGFTNRWYRNALAEAQDYELKPGLTIRLLTPAYFIATKLEAWNGRGEKDLLASRDLEDIFNLVNGRETLIEDISGSEPELLAWIAKEFKKLISEEDFDYLLQATTNGDVKRIDYLFDRVKKIIGLHNE</sequence>
<dbReference type="RefSeq" id="WP_369895149.1">
    <property type="nucleotide sequence ID" value="NZ_JBGFFX010000003.1"/>
</dbReference>
<evidence type="ECO:0000313" key="2">
    <source>
        <dbReference type="Proteomes" id="UP001565243"/>
    </source>
</evidence>
<protein>
    <recommendedName>
        <fullName evidence="3">Nucleotidyl transferase AbiEii/AbiGii toxin family protein</fullName>
    </recommendedName>
</protein>
<dbReference type="EMBL" id="JBGFFX010000003">
    <property type="protein sequence ID" value="MEY8770228.1"/>
    <property type="molecule type" value="Genomic_DNA"/>
</dbReference>
<accession>A0ABV4E5N8</accession>
<evidence type="ECO:0008006" key="3">
    <source>
        <dbReference type="Google" id="ProtNLM"/>
    </source>
</evidence>
<evidence type="ECO:0000313" key="1">
    <source>
        <dbReference type="EMBL" id="MEY8770228.1"/>
    </source>
</evidence>
<comment type="caution">
    <text evidence="1">The sequence shown here is derived from an EMBL/GenBank/DDBJ whole genome shotgun (WGS) entry which is preliminary data.</text>
</comment>